<feature type="transmembrane region" description="Helical" evidence="1">
    <location>
        <begin position="6"/>
        <end position="26"/>
    </location>
</feature>
<dbReference type="Proteomes" id="UP000269945">
    <property type="component" value="Unassembled WGS sequence"/>
</dbReference>
<reference evidence="2 3" key="1">
    <citation type="submission" date="2018-10" db="EMBL/GenBank/DDBJ databases">
        <authorList>
            <person name="Ekblom R."/>
            <person name="Jareborg N."/>
        </authorList>
    </citation>
    <scope>NUCLEOTIDE SEQUENCE [LARGE SCALE GENOMIC DNA]</scope>
    <source>
        <tissue evidence="2">Muscle</tissue>
    </source>
</reference>
<keyword evidence="3" id="KW-1185">Reference proteome</keyword>
<protein>
    <submittedName>
        <fullName evidence="2">Uncharacterized protein</fullName>
    </submittedName>
</protein>
<dbReference type="EMBL" id="CYRY02029208">
    <property type="protein sequence ID" value="VCX03383.1"/>
    <property type="molecule type" value="Genomic_DNA"/>
</dbReference>
<evidence type="ECO:0000256" key="1">
    <source>
        <dbReference type="SAM" id="Phobius"/>
    </source>
</evidence>
<keyword evidence="1" id="KW-1133">Transmembrane helix</keyword>
<comment type="caution">
    <text evidence="2">The sequence shown here is derived from an EMBL/GenBank/DDBJ whole genome shotgun (WGS) entry which is preliminary data.</text>
</comment>
<evidence type="ECO:0000313" key="2">
    <source>
        <dbReference type="EMBL" id="VCX03383.1"/>
    </source>
</evidence>
<sequence>MVIVPLAVVVFLLTVTAVALCVWLLGQTHKVAFLSQPNFNCSLWKQTS</sequence>
<accession>A0A9X9LYJ4</accession>
<proteinExistence type="predicted"/>
<dbReference type="AlphaFoldDB" id="A0A9X9LYJ4"/>
<organism evidence="2 3">
    <name type="scientific">Gulo gulo</name>
    <name type="common">Wolverine</name>
    <name type="synonym">Gluton</name>
    <dbReference type="NCBI Taxonomy" id="48420"/>
    <lineage>
        <taxon>Eukaryota</taxon>
        <taxon>Metazoa</taxon>
        <taxon>Chordata</taxon>
        <taxon>Craniata</taxon>
        <taxon>Vertebrata</taxon>
        <taxon>Euteleostomi</taxon>
        <taxon>Mammalia</taxon>
        <taxon>Eutheria</taxon>
        <taxon>Laurasiatheria</taxon>
        <taxon>Carnivora</taxon>
        <taxon>Caniformia</taxon>
        <taxon>Musteloidea</taxon>
        <taxon>Mustelidae</taxon>
        <taxon>Guloninae</taxon>
        <taxon>Gulo</taxon>
    </lineage>
</organism>
<keyword evidence="1" id="KW-0812">Transmembrane</keyword>
<keyword evidence="1" id="KW-0472">Membrane</keyword>
<evidence type="ECO:0000313" key="3">
    <source>
        <dbReference type="Proteomes" id="UP000269945"/>
    </source>
</evidence>
<gene>
    <name evidence="2" type="ORF">BN2614_LOCUS6</name>
</gene>
<name>A0A9X9LYJ4_GULGU</name>